<dbReference type="Proteomes" id="UP001500909">
    <property type="component" value="Unassembled WGS sequence"/>
</dbReference>
<proteinExistence type="inferred from homology"/>
<dbReference type="PROSITE" id="PS50850">
    <property type="entry name" value="MFS"/>
    <property type="match status" value="1"/>
</dbReference>
<dbReference type="InterPro" id="IPR005828">
    <property type="entry name" value="MFS_sugar_transport-like"/>
</dbReference>
<comment type="subcellular location">
    <subcellularLocation>
        <location evidence="1">Cell membrane</location>
        <topology evidence="1">Multi-pass membrane protein</topology>
    </subcellularLocation>
</comment>
<evidence type="ECO:0000256" key="2">
    <source>
        <dbReference type="ARBA" id="ARBA00010992"/>
    </source>
</evidence>
<dbReference type="InterPro" id="IPR003663">
    <property type="entry name" value="Sugar/inositol_transpt"/>
</dbReference>
<keyword evidence="4 8" id="KW-0812">Transmembrane</keyword>
<dbReference type="Pfam" id="PF00083">
    <property type="entry name" value="Sugar_tr"/>
    <property type="match status" value="1"/>
</dbReference>
<feature type="transmembrane region" description="Helical" evidence="8">
    <location>
        <begin position="400"/>
        <end position="420"/>
    </location>
</feature>
<dbReference type="InterPro" id="IPR050814">
    <property type="entry name" value="Myo-inositol_Transporter"/>
</dbReference>
<keyword evidence="3 7" id="KW-0813">Transport</keyword>
<dbReference type="EMBL" id="BAAABY010000009">
    <property type="protein sequence ID" value="GAA0449751.1"/>
    <property type="molecule type" value="Genomic_DNA"/>
</dbReference>
<organism evidence="10 11">
    <name type="scientific">Streptomyces olivaceiscleroticus</name>
    <dbReference type="NCBI Taxonomy" id="68245"/>
    <lineage>
        <taxon>Bacteria</taxon>
        <taxon>Bacillati</taxon>
        <taxon>Actinomycetota</taxon>
        <taxon>Actinomycetes</taxon>
        <taxon>Kitasatosporales</taxon>
        <taxon>Streptomycetaceae</taxon>
        <taxon>Streptomyces</taxon>
    </lineage>
</organism>
<comment type="similarity">
    <text evidence="2 7">Belongs to the major facilitator superfamily. Sugar transporter (TC 2.A.1.1) family.</text>
</comment>
<feature type="transmembrane region" description="Helical" evidence="8">
    <location>
        <begin position="179"/>
        <end position="200"/>
    </location>
</feature>
<evidence type="ECO:0000313" key="11">
    <source>
        <dbReference type="Proteomes" id="UP001500909"/>
    </source>
</evidence>
<evidence type="ECO:0000256" key="5">
    <source>
        <dbReference type="ARBA" id="ARBA00022989"/>
    </source>
</evidence>
<reference evidence="10 11" key="1">
    <citation type="journal article" date="2019" name="Int. J. Syst. Evol. Microbiol.">
        <title>The Global Catalogue of Microorganisms (GCM) 10K type strain sequencing project: providing services to taxonomists for standard genome sequencing and annotation.</title>
        <authorList>
            <consortium name="The Broad Institute Genomics Platform"/>
            <consortium name="The Broad Institute Genome Sequencing Center for Infectious Disease"/>
            <person name="Wu L."/>
            <person name="Ma J."/>
        </authorList>
    </citation>
    <scope>NUCLEOTIDE SEQUENCE [LARGE SCALE GENOMIC DNA]</scope>
    <source>
        <strain evidence="10 11">JCM 4805</strain>
    </source>
</reference>
<feature type="transmembrane region" description="Helical" evidence="8">
    <location>
        <begin position="23"/>
        <end position="45"/>
    </location>
</feature>
<feature type="transmembrane region" description="Helical" evidence="8">
    <location>
        <begin position="118"/>
        <end position="139"/>
    </location>
</feature>
<evidence type="ECO:0000256" key="8">
    <source>
        <dbReference type="SAM" id="Phobius"/>
    </source>
</evidence>
<accession>A0ABN0ZJ60</accession>
<dbReference type="PRINTS" id="PR00171">
    <property type="entry name" value="SUGRTRNSPORT"/>
</dbReference>
<dbReference type="PROSITE" id="PS00217">
    <property type="entry name" value="SUGAR_TRANSPORT_2"/>
    <property type="match status" value="1"/>
</dbReference>
<evidence type="ECO:0000256" key="3">
    <source>
        <dbReference type="ARBA" id="ARBA00022448"/>
    </source>
</evidence>
<dbReference type="PANTHER" id="PTHR48020">
    <property type="entry name" value="PROTON MYO-INOSITOL COTRANSPORTER"/>
    <property type="match status" value="1"/>
</dbReference>
<comment type="caution">
    <text evidence="10">The sequence shown here is derived from an EMBL/GenBank/DDBJ whole genome shotgun (WGS) entry which is preliminary data.</text>
</comment>
<evidence type="ECO:0000259" key="9">
    <source>
        <dbReference type="PROSITE" id="PS50850"/>
    </source>
</evidence>
<protein>
    <submittedName>
        <fullName evidence="10">Sugar porter family MFS transporter</fullName>
    </submittedName>
</protein>
<evidence type="ECO:0000256" key="1">
    <source>
        <dbReference type="ARBA" id="ARBA00004651"/>
    </source>
</evidence>
<evidence type="ECO:0000256" key="7">
    <source>
        <dbReference type="RuleBase" id="RU003346"/>
    </source>
</evidence>
<feature type="transmembrane region" description="Helical" evidence="8">
    <location>
        <begin position="333"/>
        <end position="354"/>
    </location>
</feature>
<dbReference type="SUPFAM" id="SSF103473">
    <property type="entry name" value="MFS general substrate transporter"/>
    <property type="match status" value="1"/>
</dbReference>
<dbReference type="Gene3D" id="1.20.1250.20">
    <property type="entry name" value="MFS general substrate transporter like domains"/>
    <property type="match status" value="1"/>
</dbReference>
<name>A0ABN0ZJ60_9ACTN</name>
<dbReference type="RefSeq" id="WP_346093605.1">
    <property type="nucleotide sequence ID" value="NZ_BAAABY010000009.1"/>
</dbReference>
<feature type="transmembrane region" description="Helical" evidence="8">
    <location>
        <begin position="93"/>
        <end position="112"/>
    </location>
</feature>
<keyword evidence="5 8" id="KW-1133">Transmembrane helix</keyword>
<keyword evidence="11" id="KW-1185">Reference proteome</keyword>
<feature type="transmembrane region" description="Helical" evidence="8">
    <location>
        <begin position="266"/>
        <end position="289"/>
    </location>
</feature>
<feature type="transmembrane region" description="Helical" evidence="8">
    <location>
        <begin position="366"/>
        <end position="388"/>
    </location>
</feature>
<feature type="transmembrane region" description="Helical" evidence="8">
    <location>
        <begin position="65"/>
        <end position="86"/>
    </location>
</feature>
<evidence type="ECO:0000313" key="10">
    <source>
        <dbReference type="EMBL" id="GAA0449751.1"/>
    </source>
</evidence>
<gene>
    <name evidence="10" type="ORF">GCM10010361_12290</name>
</gene>
<feature type="transmembrane region" description="Helical" evidence="8">
    <location>
        <begin position="151"/>
        <end position="173"/>
    </location>
</feature>
<keyword evidence="6 8" id="KW-0472">Membrane</keyword>
<feature type="transmembrane region" description="Helical" evidence="8">
    <location>
        <begin position="426"/>
        <end position="447"/>
    </location>
</feature>
<sequence>MNELLPADGAVGRRATRARQPGLLYAVAGISALGGLLFGYDTGIISSALLDLARDLDLSTRAQEIVVSAILVGAMAGAPISGVLSARHGRRRVIIAVALVFAAGALASALATSAVTLGLARLLLGLAVGGASNTVPVYIAETAPPAVRGRLMVLFQLMVAIGQLVSYLCGYALAGPGGWRWMFGLAVLPAVALAAGMLPLPESPRWLVERGSRGTAEAVLARLRGPGHDVGAETAEIAGLCRAGKAAPRGLRATVRALGSSWVRPALLIALGIAAFSQLTGINAMVYYAPTLLSDAGFGDSVALLTGVGIGLMLVLAGVTGAIAVDRIGRRRLLLWLLPGSGIAMAVMGLAFLADSGSAVQRVTVVAALFAYIFLNGASMQAVVWLIAPEVLPLAVRGPATSAATATVWGFDLLIAVTALTSAQTFGLTATLLAYAVMNGLCWVFVLRRVPETRGRSLEDIEQQLRAGVMRPRAEEAARGRASETAGR</sequence>
<dbReference type="InterPro" id="IPR036259">
    <property type="entry name" value="MFS_trans_sf"/>
</dbReference>
<dbReference type="InterPro" id="IPR020846">
    <property type="entry name" value="MFS_dom"/>
</dbReference>
<dbReference type="PANTHER" id="PTHR48020:SF12">
    <property type="entry name" value="PROTON MYO-INOSITOL COTRANSPORTER"/>
    <property type="match status" value="1"/>
</dbReference>
<evidence type="ECO:0000256" key="4">
    <source>
        <dbReference type="ARBA" id="ARBA00022692"/>
    </source>
</evidence>
<feature type="transmembrane region" description="Helical" evidence="8">
    <location>
        <begin position="301"/>
        <end position="326"/>
    </location>
</feature>
<feature type="domain" description="Major facilitator superfamily (MFS) profile" evidence="9">
    <location>
        <begin position="27"/>
        <end position="454"/>
    </location>
</feature>
<evidence type="ECO:0000256" key="6">
    <source>
        <dbReference type="ARBA" id="ARBA00023136"/>
    </source>
</evidence>
<dbReference type="InterPro" id="IPR005829">
    <property type="entry name" value="Sugar_transporter_CS"/>
</dbReference>
<dbReference type="NCBIfam" id="TIGR00879">
    <property type="entry name" value="SP"/>
    <property type="match status" value="1"/>
</dbReference>